<organism evidence="1 2">
    <name type="scientific">Mesorhizobium opportunistum (strain LMG 24607 / HAMBI 3007 / WSM2075)</name>
    <dbReference type="NCBI Taxonomy" id="536019"/>
    <lineage>
        <taxon>Bacteria</taxon>
        <taxon>Pseudomonadati</taxon>
        <taxon>Pseudomonadota</taxon>
        <taxon>Alphaproteobacteria</taxon>
        <taxon>Hyphomicrobiales</taxon>
        <taxon>Phyllobacteriaceae</taxon>
        <taxon>Mesorhizobium</taxon>
    </lineage>
</organism>
<sequence length="46" mass="4894">MTEKGMTEKGITKTRTTTNARLLSQLAGRAPVSIGARGTFGQGENR</sequence>
<name>F7YFC6_MESOW</name>
<dbReference type="Proteomes" id="UP000001623">
    <property type="component" value="Chromosome"/>
</dbReference>
<evidence type="ECO:0000313" key="1">
    <source>
        <dbReference type="EMBL" id="AEH84579.1"/>
    </source>
</evidence>
<proteinExistence type="predicted"/>
<protein>
    <submittedName>
        <fullName evidence="1">Uncharacterized protein</fullName>
    </submittedName>
</protein>
<dbReference type="HOGENOM" id="CLU_3185657_0_0_5"/>
<evidence type="ECO:0000313" key="2">
    <source>
        <dbReference type="Proteomes" id="UP000001623"/>
    </source>
</evidence>
<gene>
    <name evidence="1" type="ordered locus">Mesop_0082</name>
</gene>
<dbReference type="KEGG" id="mop:Mesop_0082"/>
<dbReference type="AlphaFoldDB" id="F7YFC6"/>
<accession>F7YFC6</accession>
<reference evidence="1 2" key="1">
    <citation type="submission" date="2010-10" db="EMBL/GenBank/DDBJ databases">
        <title>Complete sequence of Mesorhizobium opportunistum WSM2075.</title>
        <authorList>
            <consortium name="US DOE Joint Genome Institute"/>
            <person name="Lucas S."/>
            <person name="Copeland A."/>
            <person name="Lapidus A."/>
            <person name="Cheng J.-F."/>
            <person name="Bruce D."/>
            <person name="Goodwin L."/>
            <person name="Pitluck S."/>
            <person name="Chertkov O."/>
            <person name="Misra M."/>
            <person name="Detter J.C."/>
            <person name="Han C."/>
            <person name="Tapia R."/>
            <person name="Land M."/>
            <person name="Hauser L."/>
            <person name="Kyrpides N."/>
            <person name="Ovchinnikova G."/>
            <person name="Mavrommatis K.M."/>
            <person name="Tiwari R.P."/>
            <person name="Howieson J.G."/>
            <person name="O'Hara G.W."/>
            <person name="Nandasena K.G."/>
            <person name="Woyke T."/>
        </authorList>
    </citation>
    <scope>NUCLEOTIDE SEQUENCE [LARGE SCALE GENOMIC DNA]</scope>
    <source>
        <strain evidence="2">LMG 24607 / HAMBI 3007 / WSM2075</strain>
    </source>
</reference>
<dbReference type="EMBL" id="CP002279">
    <property type="protein sequence ID" value="AEH84579.1"/>
    <property type="molecule type" value="Genomic_DNA"/>
</dbReference>